<dbReference type="FunFam" id="3.90.190.10:FF:000063">
    <property type="entry name" value="Dual specificity phosphatase 23"/>
    <property type="match status" value="1"/>
</dbReference>
<dbReference type="InterPro" id="IPR003595">
    <property type="entry name" value="Tyr_Pase_cat"/>
</dbReference>
<dbReference type="SUPFAM" id="SSF52799">
    <property type="entry name" value="(Phosphotyrosine protein) phosphatases II"/>
    <property type="match status" value="1"/>
</dbReference>
<dbReference type="GO" id="GO:0004722">
    <property type="term" value="F:protein serine/threonine phosphatase activity"/>
    <property type="evidence" value="ECO:0007669"/>
    <property type="project" value="UniProtKB-EC"/>
</dbReference>
<dbReference type="InterPro" id="IPR029021">
    <property type="entry name" value="Prot-tyrosine_phosphatase-like"/>
</dbReference>
<comment type="caution">
    <text evidence="9">The sequence shown here is derived from an EMBL/GenBank/DDBJ whole genome shotgun (WGS) entry which is preliminary data.</text>
</comment>
<evidence type="ECO:0000256" key="2">
    <source>
        <dbReference type="ARBA" id="ARBA00008601"/>
    </source>
</evidence>
<dbReference type="PROSITE" id="PS00383">
    <property type="entry name" value="TYR_PHOSPHATASE_1"/>
    <property type="match status" value="1"/>
</dbReference>
<keyword evidence="3" id="KW-0963">Cytoplasm</keyword>
<evidence type="ECO:0000256" key="6">
    <source>
        <dbReference type="ARBA" id="ARBA00047761"/>
    </source>
</evidence>
<feature type="domain" description="Tyrosine specific protein phosphatases" evidence="8">
    <location>
        <begin position="76"/>
        <end position="137"/>
    </location>
</feature>
<dbReference type="Pfam" id="PF22784">
    <property type="entry name" value="PTP-SAK"/>
    <property type="match status" value="1"/>
</dbReference>
<comment type="similarity">
    <text evidence="2">Belongs to the protein-tyrosine phosphatase family. Non-receptor class dual specificity subfamily.</text>
</comment>
<evidence type="ECO:0000313" key="9">
    <source>
        <dbReference type="EMBL" id="OWK45692.1"/>
    </source>
</evidence>
<proteinExistence type="inferred from homology"/>
<dbReference type="SMART" id="SM00195">
    <property type="entry name" value="DSPc"/>
    <property type="match status" value="1"/>
</dbReference>
<dbReference type="Proteomes" id="UP000214646">
    <property type="component" value="Unassembled WGS sequence"/>
</dbReference>
<evidence type="ECO:0000256" key="3">
    <source>
        <dbReference type="ARBA" id="ARBA00022490"/>
    </source>
</evidence>
<accession>A0A225DWD4</accession>
<dbReference type="PANTHER" id="PTHR23339">
    <property type="entry name" value="TYROSINE SPECIFIC PROTEIN PHOSPHATASE AND DUAL SPECIFICITY PROTEIN PHOSPHATASE"/>
    <property type="match status" value="1"/>
</dbReference>
<dbReference type="SMART" id="SM00404">
    <property type="entry name" value="PTPc_motif"/>
    <property type="match status" value="1"/>
</dbReference>
<evidence type="ECO:0000256" key="4">
    <source>
        <dbReference type="ARBA" id="ARBA00022801"/>
    </source>
</evidence>
<keyword evidence="10" id="KW-1185">Reference proteome</keyword>
<comment type="subcellular location">
    <subcellularLocation>
        <location evidence="1">Cytoplasm</location>
        <location evidence="1">Cytosol</location>
    </subcellularLocation>
</comment>
<dbReference type="EMBL" id="NIDE01000002">
    <property type="protein sequence ID" value="OWK45692.1"/>
    <property type="molecule type" value="Genomic_DNA"/>
</dbReference>
<dbReference type="RefSeq" id="WP_088253380.1">
    <property type="nucleotide sequence ID" value="NZ_NIDE01000002.1"/>
</dbReference>
<evidence type="ECO:0000313" key="10">
    <source>
        <dbReference type="Proteomes" id="UP000214646"/>
    </source>
</evidence>
<sequence>MPPGFTWVDRPRLAAHAMPGSAADLTWLRQSGIEVLLSLSESPPPRHWVNEAGMMAVHVPVPDMTAPTDRQIDLCLDTITRAVDSGMGVSVHCTAGKGRTGTVLAAYFVAQGLTADAAIRKVRTLRPGSVETAAQERAVEELEERLRKA</sequence>
<dbReference type="InterPro" id="IPR020422">
    <property type="entry name" value="TYR_PHOSPHATASE_DUAL_dom"/>
</dbReference>
<keyword evidence="5" id="KW-0904">Protein phosphatase</keyword>
<dbReference type="PROSITE" id="PS50056">
    <property type="entry name" value="TYR_PHOSPHATASE_2"/>
    <property type="match status" value="1"/>
</dbReference>
<dbReference type="GO" id="GO:0005829">
    <property type="term" value="C:cytosol"/>
    <property type="evidence" value="ECO:0007669"/>
    <property type="project" value="UniProtKB-SubCell"/>
</dbReference>
<reference evidence="10" key="1">
    <citation type="submission" date="2017-06" db="EMBL/GenBank/DDBJ databases">
        <title>Genome analysis of Fimbriiglobus ruber SP5, the first member of the order Planctomycetales with confirmed chitinolytic capability.</title>
        <authorList>
            <person name="Ravin N.V."/>
            <person name="Rakitin A.L."/>
            <person name="Ivanova A.A."/>
            <person name="Beletsky A.V."/>
            <person name="Kulichevskaya I.S."/>
            <person name="Mardanov A.V."/>
            <person name="Dedysh S.N."/>
        </authorList>
    </citation>
    <scope>NUCLEOTIDE SEQUENCE [LARGE SCALE GENOMIC DNA]</scope>
    <source>
        <strain evidence="10">SP5</strain>
    </source>
</reference>
<dbReference type="InterPro" id="IPR000387">
    <property type="entry name" value="Tyr_Pase_dom"/>
</dbReference>
<evidence type="ECO:0000256" key="7">
    <source>
        <dbReference type="ARBA" id="ARBA00048336"/>
    </source>
</evidence>
<keyword evidence="4" id="KW-0378">Hydrolase</keyword>
<dbReference type="OrthoDB" id="9806482at2"/>
<dbReference type="InterPro" id="IPR057023">
    <property type="entry name" value="PTP-SAK"/>
</dbReference>
<comment type="catalytic activity">
    <reaction evidence="7">
        <text>O-phospho-L-threonyl-[protein] + H2O = L-threonyl-[protein] + phosphate</text>
        <dbReference type="Rhea" id="RHEA:47004"/>
        <dbReference type="Rhea" id="RHEA-COMP:11060"/>
        <dbReference type="Rhea" id="RHEA-COMP:11605"/>
        <dbReference type="ChEBI" id="CHEBI:15377"/>
        <dbReference type="ChEBI" id="CHEBI:30013"/>
        <dbReference type="ChEBI" id="CHEBI:43474"/>
        <dbReference type="ChEBI" id="CHEBI:61977"/>
        <dbReference type="EC" id="3.1.3.16"/>
    </reaction>
</comment>
<evidence type="ECO:0000256" key="1">
    <source>
        <dbReference type="ARBA" id="ARBA00004514"/>
    </source>
</evidence>
<organism evidence="9 10">
    <name type="scientific">Fimbriiglobus ruber</name>
    <dbReference type="NCBI Taxonomy" id="1908690"/>
    <lineage>
        <taxon>Bacteria</taxon>
        <taxon>Pseudomonadati</taxon>
        <taxon>Planctomycetota</taxon>
        <taxon>Planctomycetia</taxon>
        <taxon>Gemmatales</taxon>
        <taxon>Gemmataceae</taxon>
        <taxon>Fimbriiglobus</taxon>
    </lineage>
</organism>
<dbReference type="InterPro" id="IPR016130">
    <property type="entry name" value="Tyr_Pase_AS"/>
</dbReference>
<dbReference type="CDD" id="cd14504">
    <property type="entry name" value="DUSP23"/>
    <property type="match status" value="1"/>
</dbReference>
<evidence type="ECO:0000256" key="5">
    <source>
        <dbReference type="ARBA" id="ARBA00022912"/>
    </source>
</evidence>
<gene>
    <name evidence="9" type="ORF">FRUB_02023</name>
</gene>
<name>A0A225DWD4_9BACT</name>
<dbReference type="AlphaFoldDB" id="A0A225DWD4"/>
<evidence type="ECO:0000259" key="8">
    <source>
        <dbReference type="PROSITE" id="PS50056"/>
    </source>
</evidence>
<protein>
    <submittedName>
        <fullName evidence="9">Protein tyrosine phosphatase</fullName>
    </submittedName>
</protein>
<dbReference type="InterPro" id="IPR050561">
    <property type="entry name" value="PTP"/>
</dbReference>
<dbReference type="Gene3D" id="3.90.190.10">
    <property type="entry name" value="Protein tyrosine phosphatase superfamily"/>
    <property type="match status" value="1"/>
</dbReference>
<comment type="catalytic activity">
    <reaction evidence="6">
        <text>O-phospho-L-seryl-[protein] + H2O = L-seryl-[protein] + phosphate</text>
        <dbReference type="Rhea" id="RHEA:20629"/>
        <dbReference type="Rhea" id="RHEA-COMP:9863"/>
        <dbReference type="Rhea" id="RHEA-COMP:11604"/>
        <dbReference type="ChEBI" id="CHEBI:15377"/>
        <dbReference type="ChEBI" id="CHEBI:29999"/>
        <dbReference type="ChEBI" id="CHEBI:43474"/>
        <dbReference type="ChEBI" id="CHEBI:83421"/>
        <dbReference type="EC" id="3.1.3.16"/>
    </reaction>
</comment>